<evidence type="ECO:0000313" key="9">
    <source>
        <dbReference type="EMBL" id="MCW9707958.1"/>
    </source>
</evidence>
<dbReference type="InterPro" id="IPR007627">
    <property type="entry name" value="RNA_pol_sigma70_r2"/>
</dbReference>
<dbReference type="PANTHER" id="PTHR43133">
    <property type="entry name" value="RNA POLYMERASE ECF-TYPE SIGMA FACTO"/>
    <property type="match status" value="1"/>
</dbReference>
<evidence type="ECO:0000256" key="1">
    <source>
        <dbReference type="ARBA" id="ARBA00010641"/>
    </source>
</evidence>
<evidence type="ECO:0000313" key="10">
    <source>
        <dbReference type="Proteomes" id="UP001207918"/>
    </source>
</evidence>
<reference evidence="9 10" key="1">
    <citation type="submission" date="2021-03" db="EMBL/GenBank/DDBJ databases">
        <title>Aliifodinibius sp. nov., a new bacterium isolated from saline soil.</title>
        <authorList>
            <person name="Galisteo C."/>
            <person name="De La Haba R."/>
            <person name="Sanchez-Porro C."/>
            <person name="Ventosa A."/>
        </authorList>
    </citation>
    <scope>NUCLEOTIDE SEQUENCE [LARGE SCALE GENOMIC DNA]</scope>
    <source>
        <strain evidence="9 10">1BSP15-2V2</strain>
    </source>
</reference>
<evidence type="ECO:0000259" key="7">
    <source>
        <dbReference type="Pfam" id="PF04542"/>
    </source>
</evidence>
<dbReference type="InterPro" id="IPR000838">
    <property type="entry name" value="RNA_pol_sigma70_ECF_CS"/>
</dbReference>
<keyword evidence="4 6" id="KW-0238">DNA-binding</keyword>
<keyword evidence="10" id="KW-1185">Reference proteome</keyword>
<dbReference type="RefSeq" id="WP_265766744.1">
    <property type="nucleotide sequence ID" value="NZ_JAGGJA010000009.1"/>
</dbReference>
<dbReference type="InterPro" id="IPR014327">
    <property type="entry name" value="RNA_pol_sigma70_bacteroid"/>
</dbReference>
<comment type="similarity">
    <text evidence="1 6">Belongs to the sigma-70 factor family. ECF subfamily.</text>
</comment>
<dbReference type="EMBL" id="JAGGJA010000009">
    <property type="protein sequence ID" value="MCW9707958.1"/>
    <property type="molecule type" value="Genomic_DNA"/>
</dbReference>
<comment type="caution">
    <text evidence="9">The sequence shown here is derived from an EMBL/GenBank/DDBJ whole genome shotgun (WGS) entry which is preliminary data.</text>
</comment>
<dbReference type="NCBIfam" id="TIGR02937">
    <property type="entry name" value="sigma70-ECF"/>
    <property type="match status" value="1"/>
</dbReference>
<evidence type="ECO:0000256" key="4">
    <source>
        <dbReference type="ARBA" id="ARBA00023125"/>
    </source>
</evidence>
<dbReference type="InterPro" id="IPR039425">
    <property type="entry name" value="RNA_pol_sigma-70-like"/>
</dbReference>
<dbReference type="NCBIfam" id="TIGR02985">
    <property type="entry name" value="Sig70_bacteroi1"/>
    <property type="match status" value="1"/>
</dbReference>
<name>A0ABT3PQ09_9BACT</name>
<feature type="domain" description="RNA polymerase sigma-70 region 2" evidence="7">
    <location>
        <begin position="31"/>
        <end position="97"/>
    </location>
</feature>
<organism evidence="9 10">
    <name type="scientific">Fodinibius salsisoli</name>
    <dbReference type="NCBI Taxonomy" id="2820877"/>
    <lineage>
        <taxon>Bacteria</taxon>
        <taxon>Pseudomonadati</taxon>
        <taxon>Balneolota</taxon>
        <taxon>Balneolia</taxon>
        <taxon>Balneolales</taxon>
        <taxon>Balneolaceae</taxon>
        <taxon>Fodinibius</taxon>
    </lineage>
</organism>
<evidence type="ECO:0000256" key="5">
    <source>
        <dbReference type="ARBA" id="ARBA00023163"/>
    </source>
</evidence>
<dbReference type="Pfam" id="PF04542">
    <property type="entry name" value="Sigma70_r2"/>
    <property type="match status" value="1"/>
</dbReference>
<dbReference type="CDD" id="cd06171">
    <property type="entry name" value="Sigma70_r4"/>
    <property type="match status" value="1"/>
</dbReference>
<protein>
    <recommendedName>
        <fullName evidence="6">RNA polymerase sigma factor</fullName>
    </recommendedName>
</protein>
<evidence type="ECO:0000256" key="2">
    <source>
        <dbReference type="ARBA" id="ARBA00023015"/>
    </source>
</evidence>
<dbReference type="SUPFAM" id="SSF88659">
    <property type="entry name" value="Sigma3 and sigma4 domains of RNA polymerase sigma factors"/>
    <property type="match status" value="1"/>
</dbReference>
<keyword evidence="5 6" id="KW-0804">Transcription</keyword>
<dbReference type="Pfam" id="PF08281">
    <property type="entry name" value="Sigma70_r4_2"/>
    <property type="match status" value="1"/>
</dbReference>
<dbReference type="InterPro" id="IPR013325">
    <property type="entry name" value="RNA_pol_sigma_r2"/>
</dbReference>
<dbReference type="Gene3D" id="1.10.1740.10">
    <property type="match status" value="1"/>
</dbReference>
<dbReference type="PANTHER" id="PTHR43133:SF46">
    <property type="entry name" value="RNA POLYMERASE SIGMA-70 FACTOR ECF SUBFAMILY"/>
    <property type="match status" value="1"/>
</dbReference>
<sequence>MDSAPKFNSLPTDNTLVEQIKNHDEEAFEKLFRRYYSGLHRFLWGYVKNNQIAEDLVQEVFVRVWENRDALNPNEKIKTYIYKVGRNLAIDHSRHQKVVREWEEEKKALHSIPILGKKIDDRLHKKLMLKEVKQAIEDLPEKRRLVFMLSRYEGMTYKEIAEKLDISVNTVDTQICRALKTLRDKFSSFL</sequence>
<dbReference type="SUPFAM" id="SSF88946">
    <property type="entry name" value="Sigma2 domain of RNA polymerase sigma factors"/>
    <property type="match status" value="1"/>
</dbReference>
<evidence type="ECO:0000256" key="3">
    <source>
        <dbReference type="ARBA" id="ARBA00023082"/>
    </source>
</evidence>
<proteinExistence type="inferred from homology"/>
<dbReference type="PROSITE" id="PS01063">
    <property type="entry name" value="SIGMA70_ECF"/>
    <property type="match status" value="1"/>
</dbReference>
<dbReference type="Gene3D" id="1.10.10.10">
    <property type="entry name" value="Winged helix-like DNA-binding domain superfamily/Winged helix DNA-binding domain"/>
    <property type="match status" value="1"/>
</dbReference>
<dbReference type="InterPro" id="IPR013324">
    <property type="entry name" value="RNA_pol_sigma_r3/r4-like"/>
</dbReference>
<keyword evidence="3 6" id="KW-0731">Sigma factor</keyword>
<dbReference type="InterPro" id="IPR013249">
    <property type="entry name" value="RNA_pol_sigma70_r4_t2"/>
</dbReference>
<evidence type="ECO:0000256" key="6">
    <source>
        <dbReference type="RuleBase" id="RU000716"/>
    </source>
</evidence>
<gene>
    <name evidence="9" type="ORF">J6I44_13910</name>
</gene>
<feature type="domain" description="RNA polymerase sigma factor 70 region 4 type 2" evidence="8">
    <location>
        <begin position="130"/>
        <end position="182"/>
    </location>
</feature>
<dbReference type="InterPro" id="IPR014284">
    <property type="entry name" value="RNA_pol_sigma-70_dom"/>
</dbReference>
<dbReference type="InterPro" id="IPR036388">
    <property type="entry name" value="WH-like_DNA-bd_sf"/>
</dbReference>
<accession>A0ABT3PQ09</accession>
<evidence type="ECO:0000259" key="8">
    <source>
        <dbReference type="Pfam" id="PF08281"/>
    </source>
</evidence>
<keyword evidence="2 6" id="KW-0805">Transcription regulation</keyword>
<dbReference type="Proteomes" id="UP001207918">
    <property type="component" value="Unassembled WGS sequence"/>
</dbReference>